<dbReference type="InterPro" id="IPR004839">
    <property type="entry name" value="Aminotransferase_I/II_large"/>
</dbReference>
<evidence type="ECO:0000256" key="2">
    <source>
        <dbReference type="ARBA" id="ARBA00022898"/>
    </source>
</evidence>
<sequence>MAQAAGLSALDEEEYLAKSKEYIKKERHYLHQNLNLLGFKVYGSEANYIFFSAKNLPRLAEKLQKEGFLIRKCANYHNLDEDYYRIAVRTTSQNKLLIKAVRKLLKNENIARNN</sequence>
<evidence type="ECO:0000259" key="3">
    <source>
        <dbReference type="Pfam" id="PF00155"/>
    </source>
</evidence>
<dbReference type="PANTHER" id="PTHR42885:SF1">
    <property type="entry name" value="THREONINE-PHOSPHATE DECARBOXYLASE"/>
    <property type="match status" value="1"/>
</dbReference>
<dbReference type="GO" id="GO:0048472">
    <property type="term" value="F:threonine-phosphate decarboxylase activity"/>
    <property type="evidence" value="ECO:0007669"/>
    <property type="project" value="UniProtKB-EC"/>
</dbReference>
<keyword evidence="4" id="KW-0456">Lyase</keyword>
<reference evidence="4" key="1">
    <citation type="submission" date="2019-08" db="EMBL/GenBank/DDBJ databases">
        <authorList>
            <person name="Kucharzyk K."/>
            <person name="Murdoch R.W."/>
            <person name="Higgins S."/>
            <person name="Loffler F."/>
        </authorList>
    </citation>
    <scope>NUCLEOTIDE SEQUENCE</scope>
</reference>
<gene>
    <name evidence="4" type="primary">cobD_37</name>
    <name evidence="4" type="ORF">SDC9_179141</name>
</gene>
<dbReference type="EC" id="4.1.1.81" evidence="4"/>
<evidence type="ECO:0000256" key="1">
    <source>
        <dbReference type="ARBA" id="ARBA00001933"/>
    </source>
</evidence>
<dbReference type="SUPFAM" id="SSF53383">
    <property type="entry name" value="PLP-dependent transferases"/>
    <property type="match status" value="1"/>
</dbReference>
<dbReference type="GO" id="GO:0030170">
    <property type="term" value="F:pyridoxal phosphate binding"/>
    <property type="evidence" value="ECO:0007669"/>
    <property type="project" value="InterPro"/>
</dbReference>
<comment type="cofactor">
    <cofactor evidence="1">
        <name>pyridoxal 5'-phosphate</name>
        <dbReference type="ChEBI" id="CHEBI:597326"/>
    </cofactor>
</comment>
<dbReference type="PANTHER" id="PTHR42885">
    <property type="entry name" value="HISTIDINOL-PHOSPHATE AMINOTRANSFERASE-RELATED"/>
    <property type="match status" value="1"/>
</dbReference>
<dbReference type="InterPro" id="IPR015422">
    <property type="entry name" value="PyrdxlP-dep_Trfase_small"/>
</dbReference>
<dbReference type="InterPro" id="IPR015424">
    <property type="entry name" value="PyrdxlP-dep_Trfase"/>
</dbReference>
<evidence type="ECO:0000313" key="4">
    <source>
        <dbReference type="EMBL" id="MPN31667.1"/>
    </source>
</evidence>
<comment type="caution">
    <text evidence="4">The sequence shown here is derived from an EMBL/GenBank/DDBJ whole genome shotgun (WGS) entry which is preliminary data.</text>
</comment>
<dbReference type="Pfam" id="PF00155">
    <property type="entry name" value="Aminotran_1_2"/>
    <property type="match status" value="1"/>
</dbReference>
<organism evidence="4">
    <name type="scientific">bioreactor metagenome</name>
    <dbReference type="NCBI Taxonomy" id="1076179"/>
    <lineage>
        <taxon>unclassified sequences</taxon>
        <taxon>metagenomes</taxon>
        <taxon>ecological metagenomes</taxon>
    </lineage>
</organism>
<dbReference type="EMBL" id="VSSQ01083295">
    <property type="protein sequence ID" value="MPN31667.1"/>
    <property type="molecule type" value="Genomic_DNA"/>
</dbReference>
<dbReference type="AlphaFoldDB" id="A0A645GY52"/>
<protein>
    <submittedName>
        <fullName evidence="4">Threonine-phosphate decarboxylase</fullName>
        <ecNumber evidence="4">4.1.1.81</ecNumber>
    </submittedName>
</protein>
<feature type="domain" description="Aminotransferase class I/classII large" evidence="3">
    <location>
        <begin position="2"/>
        <end position="100"/>
    </location>
</feature>
<proteinExistence type="predicted"/>
<keyword evidence="2" id="KW-0663">Pyridoxal phosphate</keyword>
<name>A0A645GY52_9ZZZZ</name>
<accession>A0A645GY52</accession>
<dbReference type="Gene3D" id="3.90.1150.10">
    <property type="entry name" value="Aspartate Aminotransferase, domain 1"/>
    <property type="match status" value="1"/>
</dbReference>